<dbReference type="OrthoDB" id="1907495at2759"/>
<comment type="similarity">
    <text evidence="2">Belongs to the MGMT family.</text>
</comment>
<dbReference type="NCBIfam" id="TIGR00589">
    <property type="entry name" value="ogt"/>
    <property type="match status" value="1"/>
</dbReference>
<comment type="caution">
    <text evidence="14">The sequence shown here is derived from an EMBL/GenBank/DDBJ whole genome shotgun (WGS) entry which is preliminary data.</text>
</comment>
<dbReference type="Pfam" id="PF01035">
    <property type="entry name" value="DNA_binding_1"/>
    <property type="match status" value="1"/>
</dbReference>
<keyword evidence="5" id="KW-0489">Methyltransferase</keyword>
<dbReference type="GO" id="GO:0032259">
    <property type="term" value="P:methylation"/>
    <property type="evidence" value="ECO:0007669"/>
    <property type="project" value="UniProtKB-KW"/>
</dbReference>
<organism evidence="14 15">
    <name type="scientific">Zygosaccharomyces rouxii</name>
    <dbReference type="NCBI Taxonomy" id="4956"/>
    <lineage>
        <taxon>Eukaryota</taxon>
        <taxon>Fungi</taxon>
        <taxon>Dikarya</taxon>
        <taxon>Ascomycota</taxon>
        <taxon>Saccharomycotina</taxon>
        <taxon>Saccharomycetes</taxon>
        <taxon>Saccharomycetales</taxon>
        <taxon>Saccharomycetaceae</taxon>
        <taxon>Zygosaccharomyces</taxon>
    </lineage>
</organism>
<dbReference type="EMBL" id="BDGX01000032">
    <property type="protein sequence ID" value="GAV51865.1"/>
    <property type="molecule type" value="Genomic_DNA"/>
</dbReference>
<keyword evidence="8" id="KW-0234">DNA repair</keyword>
<evidence type="ECO:0000256" key="4">
    <source>
        <dbReference type="ARBA" id="ARBA00015377"/>
    </source>
</evidence>
<keyword evidence="6" id="KW-0808">Transferase</keyword>
<evidence type="ECO:0000256" key="5">
    <source>
        <dbReference type="ARBA" id="ARBA00022603"/>
    </source>
</evidence>
<evidence type="ECO:0000256" key="11">
    <source>
        <dbReference type="ARBA" id="ARBA00033095"/>
    </source>
</evidence>
<comment type="catalytic activity">
    <reaction evidence="12">
        <text>a 6-O-methyl-2'-deoxyguanosine in DNA + L-cysteinyl-[protein] = S-methyl-L-cysteinyl-[protein] + a 2'-deoxyguanosine in DNA</text>
        <dbReference type="Rhea" id="RHEA:24000"/>
        <dbReference type="Rhea" id="RHEA-COMP:10131"/>
        <dbReference type="Rhea" id="RHEA-COMP:10132"/>
        <dbReference type="Rhea" id="RHEA-COMP:11367"/>
        <dbReference type="Rhea" id="RHEA-COMP:11368"/>
        <dbReference type="ChEBI" id="CHEBI:29950"/>
        <dbReference type="ChEBI" id="CHEBI:82612"/>
        <dbReference type="ChEBI" id="CHEBI:85445"/>
        <dbReference type="ChEBI" id="CHEBI:85448"/>
        <dbReference type="EC" id="2.1.1.63"/>
    </reaction>
</comment>
<name>A0A1Q3A7Z5_ZYGRO</name>
<protein>
    <recommendedName>
        <fullName evidence="4">Methylated-DNA--protein-cysteine methyltransferase</fullName>
        <ecNumber evidence="3">2.1.1.63</ecNumber>
    </recommendedName>
    <alternativeName>
        <fullName evidence="9">6-O-methylguanine-DNA methyltransferase</fullName>
    </alternativeName>
    <alternativeName>
        <fullName evidence="11">DNA repair MTase</fullName>
    </alternativeName>
    <alternativeName>
        <fullName evidence="10">O-6-methylguanine-DNA-alkyltransferase</fullName>
    </alternativeName>
</protein>
<evidence type="ECO:0000256" key="8">
    <source>
        <dbReference type="ARBA" id="ARBA00023204"/>
    </source>
</evidence>
<sequence length="172" mass="19420">MEERLFYRYLDHSITTVFLVSRSETGCLVYASLGSNRKELLKIAQLDFQKLTRKTKVSYGLYYDVNDSMLNLEQSFASYLDGSFTGAIPHEYIFGTRFQRKVWDELSKVKIGETTTYQTIAQAIGSPKACRAVGSAVGANRIAVIVPCHRCKPCDGSLGNFRWGTQLKNRLL</sequence>
<dbReference type="Proteomes" id="UP000187013">
    <property type="component" value="Unassembled WGS sequence"/>
</dbReference>
<dbReference type="FunFam" id="1.10.10.10:FF:000214">
    <property type="entry name" value="Methylated-DNA--protein-cysteine methyltransferase"/>
    <property type="match status" value="1"/>
</dbReference>
<comment type="catalytic activity">
    <reaction evidence="1">
        <text>a 4-O-methyl-thymidine in DNA + L-cysteinyl-[protein] = a thymidine in DNA + S-methyl-L-cysteinyl-[protein]</text>
        <dbReference type="Rhea" id="RHEA:53428"/>
        <dbReference type="Rhea" id="RHEA-COMP:10131"/>
        <dbReference type="Rhea" id="RHEA-COMP:10132"/>
        <dbReference type="Rhea" id="RHEA-COMP:13555"/>
        <dbReference type="Rhea" id="RHEA-COMP:13556"/>
        <dbReference type="ChEBI" id="CHEBI:29950"/>
        <dbReference type="ChEBI" id="CHEBI:82612"/>
        <dbReference type="ChEBI" id="CHEBI:137386"/>
        <dbReference type="ChEBI" id="CHEBI:137387"/>
        <dbReference type="EC" id="2.1.1.63"/>
    </reaction>
</comment>
<dbReference type="SUPFAM" id="SSF46767">
    <property type="entry name" value="Methylated DNA-protein cysteine methyltransferase, C-terminal domain"/>
    <property type="match status" value="1"/>
</dbReference>
<feature type="domain" description="Methylated-DNA-[protein]-cysteine S-methyltransferase DNA binding" evidence="13">
    <location>
        <begin position="98"/>
        <end position="172"/>
    </location>
</feature>
<keyword evidence="7" id="KW-0227">DNA damage</keyword>
<reference evidence="14 15" key="1">
    <citation type="submission" date="2016-08" db="EMBL/GenBank/DDBJ databases">
        <title>Draft genome sequence of allopolyploid Zygosaccharomyces rouxii.</title>
        <authorList>
            <person name="Watanabe J."/>
            <person name="Uehara K."/>
            <person name="Mogi Y."/>
            <person name="Tsukioka Y."/>
        </authorList>
    </citation>
    <scope>NUCLEOTIDE SEQUENCE [LARGE SCALE GENOMIC DNA]</scope>
    <source>
        <strain evidence="14 15">NBRC 110957</strain>
    </source>
</reference>
<dbReference type="PANTHER" id="PTHR10815">
    <property type="entry name" value="METHYLATED-DNA--PROTEIN-CYSTEINE METHYLTRANSFERASE"/>
    <property type="match status" value="1"/>
</dbReference>
<evidence type="ECO:0000256" key="2">
    <source>
        <dbReference type="ARBA" id="ARBA00008711"/>
    </source>
</evidence>
<evidence type="ECO:0000256" key="9">
    <source>
        <dbReference type="ARBA" id="ARBA00030795"/>
    </source>
</evidence>
<dbReference type="InterPro" id="IPR036388">
    <property type="entry name" value="WH-like_DNA-bd_sf"/>
</dbReference>
<evidence type="ECO:0000313" key="14">
    <source>
        <dbReference type="EMBL" id="GAV51865.1"/>
    </source>
</evidence>
<proteinExistence type="inferred from homology"/>
<evidence type="ECO:0000256" key="12">
    <source>
        <dbReference type="ARBA" id="ARBA00049348"/>
    </source>
</evidence>
<evidence type="ECO:0000256" key="3">
    <source>
        <dbReference type="ARBA" id="ARBA00011918"/>
    </source>
</evidence>
<dbReference type="InterPro" id="IPR014048">
    <property type="entry name" value="MethylDNA_cys_MeTrfase_DNA-bd"/>
</dbReference>
<accession>A0A1Q3A7Z5</accession>
<evidence type="ECO:0000256" key="7">
    <source>
        <dbReference type="ARBA" id="ARBA00022763"/>
    </source>
</evidence>
<evidence type="ECO:0000313" key="15">
    <source>
        <dbReference type="Proteomes" id="UP000187013"/>
    </source>
</evidence>
<dbReference type="CDD" id="cd06445">
    <property type="entry name" value="ATase"/>
    <property type="match status" value="1"/>
</dbReference>
<gene>
    <name evidence="14" type="ORF">ZYGR_0AF03360</name>
</gene>
<dbReference type="EC" id="2.1.1.63" evidence="3"/>
<evidence type="ECO:0000256" key="6">
    <source>
        <dbReference type="ARBA" id="ARBA00022679"/>
    </source>
</evidence>
<evidence type="ECO:0000256" key="1">
    <source>
        <dbReference type="ARBA" id="ARBA00001286"/>
    </source>
</evidence>
<dbReference type="Gene3D" id="1.10.10.10">
    <property type="entry name" value="Winged helix-like DNA-binding domain superfamily/Winged helix DNA-binding domain"/>
    <property type="match status" value="1"/>
</dbReference>
<dbReference type="GO" id="GO:0006281">
    <property type="term" value="P:DNA repair"/>
    <property type="evidence" value="ECO:0007669"/>
    <property type="project" value="UniProtKB-KW"/>
</dbReference>
<evidence type="ECO:0000259" key="13">
    <source>
        <dbReference type="Pfam" id="PF01035"/>
    </source>
</evidence>
<dbReference type="GO" id="GO:0003908">
    <property type="term" value="F:methylated-DNA-[protein]-cysteine S-methyltransferase activity"/>
    <property type="evidence" value="ECO:0007669"/>
    <property type="project" value="UniProtKB-EC"/>
</dbReference>
<evidence type="ECO:0000256" key="10">
    <source>
        <dbReference type="ARBA" id="ARBA00031621"/>
    </source>
</evidence>
<dbReference type="PANTHER" id="PTHR10815:SF13">
    <property type="entry name" value="METHYLATED-DNA--PROTEIN-CYSTEINE METHYLTRANSFERASE"/>
    <property type="match status" value="1"/>
</dbReference>
<dbReference type="InterPro" id="IPR036217">
    <property type="entry name" value="MethylDNA_cys_MeTrfase_DNAb"/>
</dbReference>
<dbReference type="AlphaFoldDB" id="A0A1Q3A7Z5"/>